<organism evidence="2 3">
    <name type="scientific">Noviherbaspirillum pedocola</name>
    <dbReference type="NCBI Taxonomy" id="2801341"/>
    <lineage>
        <taxon>Bacteria</taxon>
        <taxon>Pseudomonadati</taxon>
        <taxon>Pseudomonadota</taxon>
        <taxon>Betaproteobacteria</taxon>
        <taxon>Burkholderiales</taxon>
        <taxon>Oxalobacteraceae</taxon>
        <taxon>Noviherbaspirillum</taxon>
    </lineage>
</organism>
<evidence type="ECO:0000313" key="2">
    <source>
        <dbReference type="EMBL" id="MBK4733112.1"/>
    </source>
</evidence>
<feature type="transmembrane region" description="Helical" evidence="1">
    <location>
        <begin position="449"/>
        <end position="471"/>
    </location>
</feature>
<dbReference type="EMBL" id="JAEPBG010000001">
    <property type="protein sequence ID" value="MBK4733112.1"/>
    <property type="molecule type" value="Genomic_DNA"/>
</dbReference>
<feature type="transmembrane region" description="Helical" evidence="1">
    <location>
        <begin position="22"/>
        <end position="39"/>
    </location>
</feature>
<proteinExistence type="predicted"/>
<reference evidence="2" key="1">
    <citation type="submission" date="2021-01" db="EMBL/GenBank/DDBJ databases">
        <title>Genome sequence of strain Noviherbaspirillum sp. DKR-6.</title>
        <authorList>
            <person name="Chaudhary D.K."/>
        </authorList>
    </citation>
    <scope>NUCLEOTIDE SEQUENCE</scope>
    <source>
        <strain evidence="2">DKR-6</strain>
    </source>
</reference>
<keyword evidence="1" id="KW-1133">Transmembrane helix</keyword>
<comment type="caution">
    <text evidence="2">The sequence shown here is derived from an EMBL/GenBank/DDBJ whole genome shotgun (WGS) entry which is preliminary data.</text>
</comment>
<feature type="transmembrane region" description="Helical" evidence="1">
    <location>
        <begin position="299"/>
        <end position="320"/>
    </location>
</feature>
<feature type="transmembrane region" description="Helical" evidence="1">
    <location>
        <begin position="340"/>
        <end position="361"/>
    </location>
</feature>
<gene>
    <name evidence="2" type="ORF">JJB74_00585</name>
</gene>
<evidence type="ECO:0000256" key="1">
    <source>
        <dbReference type="SAM" id="Phobius"/>
    </source>
</evidence>
<protein>
    <submittedName>
        <fullName evidence="2">CHASE2 domain-containing protein</fullName>
    </submittedName>
</protein>
<keyword evidence="1" id="KW-0472">Membrane</keyword>
<dbReference type="RefSeq" id="WP_200589596.1">
    <property type="nucleotide sequence ID" value="NZ_JAEPBG010000001.1"/>
</dbReference>
<evidence type="ECO:0000313" key="3">
    <source>
        <dbReference type="Proteomes" id="UP000622890"/>
    </source>
</evidence>
<dbReference type="Proteomes" id="UP000622890">
    <property type="component" value="Unassembled WGS sequence"/>
</dbReference>
<name>A0A934SUL5_9BURK</name>
<sequence length="478" mass="51665">MNRDSLRGVLRQLVSLFFSESVAHALRGSVLVAMMLLFLNSTGAWKYFESTVRAHEFGRSAAETHSVDGARLPLVILVDDAGYERFFDGKSPVDRARMTTLLQTIAAHTRPDARVLIDIDLSPAPGQARGQAQLERLLRGAPGKWVLPAVRSANPDAAAQNAAWRATLCAAGVDFGLPYLPNEFGYPKLTHQYAGSLADVAAARGACVDPQQPFAQKAMPLSPLALKSGMVIPFSGDLEALGDMLDMLRPTSIVLGGAWGQADIFASPFGDRFGAQVHAAALAGAETGQRLAPRWMEVLLSWTFVSVLSTLLIYATRFLATHTGEGHAWLVGHAFFALRVQPVLLLAVVVAAFLGLSEVIAMVQSRSGLWIDDTRLAAYLMVWFFITIDAGRRMPPACKNWRSVVHDYITSPPLADVKSVAESWRVLFAPAPEAGGLSISRRRAAFEGACALVSLTMQSILPAASLMFLLYHSLLQAL</sequence>
<keyword evidence="3" id="KW-1185">Reference proteome</keyword>
<keyword evidence="1" id="KW-0812">Transmembrane</keyword>
<dbReference type="AlphaFoldDB" id="A0A934SUL5"/>
<accession>A0A934SUL5</accession>